<reference evidence="2" key="1">
    <citation type="submission" date="2025-08" db="UniProtKB">
        <authorList>
            <consortium name="Ensembl"/>
        </authorList>
    </citation>
    <scope>IDENTIFICATION</scope>
</reference>
<dbReference type="GeneTree" id="ENSGT00940000180323"/>
<evidence type="ECO:0000313" key="2">
    <source>
        <dbReference type="Ensembl" id="ENSKMAP00000009268.1"/>
    </source>
</evidence>
<keyword evidence="3" id="KW-1185">Reference proteome</keyword>
<feature type="region of interest" description="Disordered" evidence="1">
    <location>
        <begin position="49"/>
        <end position="93"/>
    </location>
</feature>
<name>A0A3Q2ZZ93_KRYMA</name>
<evidence type="ECO:0000313" key="3">
    <source>
        <dbReference type="Proteomes" id="UP000264800"/>
    </source>
</evidence>
<dbReference type="Ensembl" id="ENSKMAT00000009404.1">
    <property type="protein sequence ID" value="ENSKMAP00000009268.1"/>
    <property type="gene ID" value="ENSKMAG00000006953.1"/>
</dbReference>
<sequence>QPPKTKQKKGGKGKLSAVMSRFSTEEMSKDQVRSTAANTANCVHITGSRLPAAGGAHHSPPRGAGPGARGEELLPAGAGQDPGLLGDLQEGTG</sequence>
<dbReference type="AlphaFoldDB" id="A0A3Q2ZZ93"/>
<feature type="compositionally biased region" description="Low complexity" evidence="1">
    <location>
        <begin position="51"/>
        <end position="62"/>
    </location>
</feature>
<dbReference type="OMA" id="NTANCVH"/>
<organism evidence="2 3">
    <name type="scientific">Kryptolebias marmoratus</name>
    <name type="common">Mangrove killifish</name>
    <name type="synonym">Rivulus marmoratus</name>
    <dbReference type="NCBI Taxonomy" id="37003"/>
    <lineage>
        <taxon>Eukaryota</taxon>
        <taxon>Metazoa</taxon>
        <taxon>Chordata</taxon>
        <taxon>Craniata</taxon>
        <taxon>Vertebrata</taxon>
        <taxon>Euteleostomi</taxon>
        <taxon>Actinopterygii</taxon>
        <taxon>Neopterygii</taxon>
        <taxon>Teleostei</taxon>
        <taxon>Neoteleostei</taxon>
        <taxon>Acanthomorphata</taxon>
        <taxon>Ovalentaria</taxon>
        <taxon>Atherinomorphae</taxon>
        <taxon>Cyprinodontiformes</taxon>
        <taxon>Rivulidae</taxon>
        <taxon>Kryptolebias</taxon>
    </lineage>
</organism>
<dbReference type="Proteomes" id="UP000264800">
    <property type="component" value="Unplaced"/>
</dbReference>
<feature type="region of interest" description="Disordered" evidence="1">
    <location>
        <begin position="1"/>
        <end position="30"/>
    </location>
</feature>
<reference evidence="2" key="2">
    <citation type="submission" date="2025-09" db="UniProtKB">
        <authorList>
            <consortium name="Ensembl"/>
        </authorList>
    </citation>
    <scope>IDENTIFICATION</scope>
</reference>
<protein>
    <submittedName>
        <fullName evidence="2">Uncharacterized protein</fullName>
    </submittedName>
</protein>
<feature type="compositionally biased region" description="Basic residues" evidence="1">
    <location>
        <begin position="1"/>
        <end position="12"/>
    </location>
</feature>
<evidence type="ECO:0000256" key="1">
    <source>
        <dbReference type="SAM" id="MobiDB-lite"/>
    </source>
</evidence>
<proteinExistence type="predicted"/>
<accession>A0A3Q2ZZ93</accession>